<accession>A0A916DRN4</accession>
<dbReference type="Proteomes" id="UP001060919">
    <property type="component" value="Chromosome"/>
</dbReference>
<sequence length="384" mass="44251">MKLFFIGIFLLSTNFSFGTSILGGGMIASKAQLNLDSFPICSKFDKQVKIDTNLFTNKQNNNIDFVIAKNEYQLVGWIDLNKDNKADIVAHEPSAVGTSNEQFFTFFINCGNGYYAPTLVEYGRKFYIKKDLTNHFDCHHIILESWDIIGDAGEMSVNKHFYTYSFDGEQTFKRMFPELVFENKDLFMEEIPGDYISPISVNQNSIKVDFIRVQQEANRIDIELKNQKILSLESVKPNEIIEGKSHYKLIQYYKKIDHVLFQKQAWEAEEYVLISLEDGSLTRLKNRPIFSESQEKFCTIKNQEKGHTIDKKLALYSIKNKAITPPVIIDIKGSSGTSPRNRSRKFSIKLVDWIGESGLRCIQTIDNGMQDVEREATIWLKKDF</sequence>
<dbReference type="AlphaFoldDB" id="A0A916DRN4"/>
<dbReference type="EMBL" id="AP026867">
    <property type="protein sequence ID" value="BDS10512.1"/>
    <property type="molecule type" value="Genomic_DNA"/>
</dbReference>
<protein>
    <submittedName>
        <fullName evidence="1">Uncharacterized protein</fullName>
    </submittedName>
</protein>
<organism evidence="1 2">
    <name type="scientific">Aureispira anguillae</name>
    <dbReference type="NCBI Taxonomy" id="2864201"/>
    <lineage>
        <taxon>Bacteria</taxon>
        <taxon>Pseudomonadati</taxon>
        <taxon>Bacteroidota</taxon>
        <taxon>Saprospiria</taxon>
        <taxon>Saprospirales</taxon>
        <taxon>Saprospiraceae</taxon>
        <taxon>Aureispira</taxon>
    </lineage>
</organism>
<evidence type="ECO:0000313" key="2">
    <source>
        <dbReference type="Proteomes" id="UP001060919"/>
    </source>
</evidence>
<gene>
    <name evidence="1" type="ORF">AsAng_0012200</name>
</gene>
<keyword evidence="2" id="KW-1185">Reference proteome</keyword>
<reference evidence="1" key="1">
    <citation type="submission" date="2022-09" db="EMBL/GenBank/DDBJ databases">
        <title>Aureispira anguillicida sp. nov., isolated from Leptocephalus of Japanese eel Anguilla japonica.</title>
        <authorList>
            <person name="Yuasa K."/>
            <person name="Mekata T."/>
            <person name="Ikunari K."/>
        </authorList>
    </citation>
    <scope>NUCLEOTIDE SEQUENCE</scope>
    <source>
        <strain evidence="1">EL160426</strain>
    </source>
</reference>
<name>A0A916DRN4_9BACT</name>
<dbReference type="RefSeq" id="WP_264791815.1">
    <property type="nucleotide sequence ID" value="NZ_AP026867.1"/>
</dbReference>
<dbReference type="KEGG" id="aup:AsAng_0012200"/>
<evidence type="ECO:0000313" key="1">
    <source>
        <dbReference type="EMBL" id="BDS10512.1"/>
    </source>
</evidence>
<proteinExistence type="predicted"/>